<dbReference type="PANTHER" id="PTHR47835">
    <property type="entry name" value="HFM1, ATP DEPENDENT DNA HELICASE HOMOLOG"/>
    <property type="match status" value="1"/>
</dbReference>
<reference evidence="2 3" key="1">
    <citation type="journal article" date="2018" name="PLoS Genet.">
        <title>Repeat elements organise 3D genome structure and mediate transcription in the filamentous fungus Epichloe festucae.</title>
        <authorList>
            <person name="Winter D.J."/>
            <person name="Ganley A.R.D."/>
            <person name="Young C.A."/>
            <person name="Liachko I."/>
            <person name="Schardl C.L."/>
            <person name="Dupont P.Y."/>
            <person name="Berry D."/>
            <person name="Ram A."/>
            <person name="Scott B."/>
            <person name="Cox M.P."/>
        </authorList>
    </citation>
    <scope>NUCLEOTIDE SEQUENCE [LARGE SCALE GENOMIC DNA]</scope>
    <source>
        <strain evidence="2 3">Fl1</strain>
    </source>
</reference>
<dbReference type="AlphaFoldDB" id="A0A7S9KQG2"/>
<dbReference type="SMART" id="SM00973">
    <property type="entry name" value="Sec63"/>
    <property type="match status" value="1"/>
</dbReference>
<dbReference type="Pfam" id="PF02889">
    <property type="entry name" value="Sec63"/>
    <property type="match status" value="1"/>
</dbReference>
<dbReference type="InterPro" id="IPR052247">
    <property type="entry name" value="Meiotic_Crossover_Helicase"/>
</dbReference>
<dbReference type="GO" id="GO:0043138">
    <property type="term" value="F:3'-5' DNA helicase activity"/>
    <property type="evidence" value="ECO:0007669"/>
    <property type="project" value="UniProtKB-EC"/>
</dbReference>
<evidence type="ECO:0000259" key="1">
    <source>
        <dbReference type="SMART" id="SM00973"/>
    </source>
</evidence>
<dbReference type="PANTHER" id="PTHR47835:SF3">
    <property type="entry name" value="HELICASE FOR MEIOSIS 1"/>
    <property type="match status" value="1"/>
</dbReference>
<accession>A0A7S9KQG2</accession>
<dbReference type="EMBL" id="CP031386">
    <property type="protein sequence ID" value="QPG97813.1"/>
    <property type="molecule type" value="Genomic_DNA"/>
</dbReference>
<keyword evidence="3" id="KW-1185">Reference proteome</keyword>
<dbReference type="Gene3D" id="1.10.3380.10">
    <property type="entry name" value="Sec63 N-terminal domain-like domain"/>
    <property type="match status" value="1"/>
</dbReference>
<gene>
    <name evidence="2" type="ORF">C2857_006901</name>
</gene>
<proteinExistence type="predicted"/>
<dbReference type="GO" id="GO:0016787">
    <property type="term" value="F:hydrolase activity"/>
    <property type="evidence" value="ECO:0007669"/>
    <property type="project" value="UniProtKB-KW"/>
</dbReference>
<dbReference type="OrthoDB" id="5575at2759"/>
<name>A0A7S9KQG2_EPIFF</name>
<organism evidence="2 3">
    <name type="scientific">Epichloe festucae (strain Fl1)</name>
    <dbReference type="NCBI Taxonomy" id="877507"/>
    <lineage>
        <taxon>Eukaryota</taxon>
        <taxon>Fungi</taxon>
        <taxon>Dikarya</taxon>
        <taxon>Ascomycota</taxon>
        <taxon>Pezizomycotina</taxon>
        <taxon>Sordariomycetes</taxon>
        <taxon>Hypocreomycetidae</taxon>
        <taxon>Hypocreales</taxon>
        <taxon>Clavicipitaceae</taxon>
        <taxon>Epichloe</taxon>
    </lineage>
</organism>
<evidence type="ECO:0000313" key="3">
    <source>
        <dbReference type="Proteomes" id="UP000594364"/>
    </source>
</evidence>
<protein>
    <recommendedName>
        <fullName evidence="1">SEC63 domain-containing protein</fullName>
    </recommendedName>
</protein>
<dbReference type="InterPro" id="IPR004179">
    <property type="entry name" value="Sec63-dom"/>
</dbReference>
<dbReference type="SUPFAM" id="SSF158702">
    <property type="entry name" value="Sec63 N-terminal domain-like"/>
    <property type="match status" value="1"/>
</dbReference>
<sequence length="260" mass="29656">MADSLHDIQVRYKLSPATIKILSSIPRAPDRQQVFHKACLASELRSFPLKQAEKGFFREVNDHTAIPYTIKETITQPWHKVFLLVQVDLLRTCWPNKISATARKELYQDLGRILALLDRILRCTIDIIGLRRDGIGINTALDVLRSVRSRAWEGDGRELLLIDGIGVAKLEKLTKAGVRTIREIQQLDFCHIERLLSRNPPFGHQLLQQLAGFPRLSCQFDVIERVSSSSILVQPEPSSSRFCAWICRVTMGYDNEQPPF</sequence>
<dbReference type="Proteomes" id="UP000594364">
    <property type="component" value="Chromosome 2"/>
</dbReference>
<dbReference type="GO" id="GO:0051321">
    <property type="term" value="P:meiotic cell cycle"/>
    <property type="evidence" value="ECO:0007669"/>
    <property type="project" value="UniProtKB-KW"/>
</dbReference>
<evidence type="ECO:0000313" key="2">
    <source>
        <dbReference type="EMBL" id="QPG97813.1"/>
    </source>
</evidence>
<feature type="domain" description="SEC63" evidence="1">
    <location>
        <begin position="2"/>
        <end position="258"/>
    </location>
</feature>